<organism evidence="1 2">
    <name type="scientific">Candidatus Scatosoma pullistercoris</name>
    <dbReference type="NCBI Taxonomy" id="2840934"/>
    <lineage>
        <taxon>Bacteria</taxon>
        <taxon>Bacillati</taxon>
        <taxon>Bacillota</taxon>
        <taxon>Clostridia</taxon>
        <taxon>Candidatus Scatosoma</taxon>
    </lineage>
</organism>
<accession>A0A9D1ME16</accession>
<reference evidence="1" key="2">
    <citation type="journal article" date="2021" name="PeerJ">
        <title>Extensive microbial diversity within the chicken gut microbiome revealed by metagenomics and culture.</title>
        <authorList>
            <person name="Gilroy R."/>
            <person name="Ravi A."/>
            <person name="Getino M."/>
            <person name="Pursley I."/>
            <person name="Horton D.L."/>
            <person name="Alikhan N.F."/>
            <person name="Baker D."/>
            <person name="Gharbi K."/>
            <person name="Hall N."/>
            <person name="Watson M."/>
            <person name="Adriaenssens E.M."/>
            <person name="Foster-Nyarko E."/>
            <person name="Jarju S."/>
            <person name="Secka A."/>
            <person name="Antonio M."/>
            <person name="Oren A."/>
            <person name="Chaudhuri R.R."/>
            <person name="La Ragione R."/>
            <person name="Hildebrand F."/>
            <person name="Pallen M.J."/>
        </authorList>
    </citation>
    <scope>NUCLEOTIDE SEQUENCE</scope>
    <source>
        <strain evidence="1">11687</strain>
    </source>
</reference>
<protein>
    <submittedName>
        <fullName evidence="1">Uncharacterized protein</fullName>
    </submittedName>
</protein>
<dbReference type="Proteomes" id="UP000824081">
    <property type="component" value="Unassembled WGS sequence"/>
</dbReference>
<sequence length="65" mass="7263">MRRTEKRGNFRCPMEKCSAGGAEKAPPAPVVPSCRRAVVPVVPVGKGIRARMFQKRRGRGERKEK</sequence>
<dbReference type="AlphaFoldDB" id="A0A9D1ME16"/>
<evidence type="ECO:0000313" key="1">
    <source>
        <dbReference type="EMBL" id="HIU58511.1"/>
    </source>
</evidence>
<dbReference type="EMBL" id="DVMZ01000007">
    <property type="protein sequence ID" value="HIU58511.1"/>
    <property type="molecule type" value="Genomic_DNA"/>
</dbReference>
<name>A0A9D1ME16_9FIRM</name>
<reference evidence="1" key="1">
    <citation type="submission" date="2020-10" db="EMBL/GenBank/DDBJ databases">
        <authorList>
            <person name="Gilroy R."/>
        </authorList>
    </citation>
    <scope>NUCLEOTIDE SEQUENCE</scope>
    <source>
        <strain evidence="1">11687</strain>
    </source>
</reference>
<evidence type="ECO:0000313" key="2">
    <source>
        <dbReference type="Proteomes" id="UP000824081"/>
    </source>
</evidence>
<proteinExistence type="predicted"/>
<gene>
    <name evidence="1" type="ORF">IAC57_00270</name>
</gene>
<comment type="caution">
    <text evidence="1">The sequence shown here is derived from an EMBL/GenBank/DDBJ whole genome shotgun (WGS) entry which is preliminary data.</text>
</comment>